<dbReference type="InterPro" id="IPR043159">
    <property type="entry name" value="Lectin_gal-bd_sf"/>
</dbReference>
<dbReference type="CDD" id="cd22827">
    <property type="entry name" value="Gal_Rha_Lectin_SUL-I-like"/>
    <property type="match status" value="1"/>
</dbReference>
<evidence type="ECO:0000313" key="3">
    <source>
        <dbReference type="Proteomes" id="UP000230750"/>
    </source>
</evidence>
<comment type="caution">
    <text evidence="2">The sequence shown here is derived from an EMBL/GenBank/DDBJ whole genome shotgun (WGS) entry which is preliminary data.</text>
</comment>
<gene>
    <name evidence="2" type="ORF">BSL78_12900</name>
</gene>
<evidence type="ECO:0000313" key="2">
    <source>
        <dbReference type="EMBL" id="PIK50194.1"/>
    </source>
</evidence>
<name>A0A2G8KQA4_STIJA</name>
<sequence length="367" mass="41244">MFSKQRYRIGSFIAGVASASVCEGNYLNISCPRDLNLYFEKADFGPDHDLCGQNGVPLPTIYHCKQDPDDVTQWMQMECGGQGSCELEVVANLPEFNNCPERKKLLEVKYRCSIAEQAHTQFFCERTRATLSKCSSPSRMLIEYVNYGRINKTICNVGKVSEDPYRCRAMDSLSIVAEKCNNLTSCEFKPENDLFGDPCNGVFKYVETRYRCVDDASDFTYPPVPGSVPPTTVAPVTHCMSISKLGLDWPDTEFGETAIVNCFGKEDVNATWLCSREESGWYSAGPNVTLCPSKWVYAIENLIQNVSFPAAKIAMMVQMNLGFDNDVSEEEIKRSVELIDSLLNLQRDQLNTTHGENRQTTLVDFNK</sequence>
<dbReference type="PANTHER" id="PTHR46780">
    <property type="entry name" value="PROTEIN EVA-1"/>
    <property type="match status" value="1"/>
</dbReference>
<feature type="domain" description="SUEL-type lectin" evidence="1">
    <location>
        <begin position="123"/>
        <end position="213"/>
    </location>
</feature>
<dbReference type="InterPro" id="IPR000922">
    <property type="entry name" value="Lectin_gal-bd_dom"/>
</dbReference>
<dbReference type="Gene3D" id="4.10.1240.10">
    <property type="entry name" value="GPCR, family 2, extracellular hormone receptor domain"/>
    <property type="match status" value="1"/>
</dbReference>
<dbReference type="InterPro" id="IPR036445">
    <property type="entry name" value="GPCR_2_extracell_dom_sf"/>
</dbReference>
<keyword evidence="3" id="KW-1185">Reference proteome</keyword>
<reference evidence="2 3" key="1">
    <citation type="journal article" date="2017" name="PLoS Biol.">
        <title>The sea cucumber genome provides insights into morphological evolution and visceral regeneration.</title>
        <authorList>
            <person name="Zhang X."/>
            <person name="Sun L."/>
            <person name="Yuan J."/>
            <person name="Sun Y."/>
            <person name="Gao Y."/>
            <person name="Zhang L."/>
            <person name="Li S."/>
            <person name="Dai H."/>
            <person name="Hamel J.F."/>
            <person name="Liu C."/>
            <person name="Yu Y."/>
            <person name="Liu S."/>
            <person name="Lin W."/>
            <person name="Guo K."/>
            <person name="Jin S."/>
            <person name="Xu P."/>
            <person name="Storey K.B."/>
            <person name="Huan P."/>
            <person name="Zhang T."/>
            <person name="Zhou Y."/>
            <person name="Zhang J."/>
            <person name="Lin C."/>
            <person name="Li X."/>
            <person name="Xing L."/>
            <person name="Huo D."/>
            <person name="Sun M."/>
            <person name="Wang L."/>
            <person name="Mercier A."/>
            <person name="Li F."/>
            <person name="Yang H."/>
            <person name="Xiang J."/>
        </authorList>
    </citation>
    <scope>NUCLEOTIDE SEQUENCE [LARGE SCALE GENOMIC DNA]</scope>
    <source>
        <strain evidence="2">Shaxun</strain>
        <tissue evidence="2">Muscle</tissue>
    </source>
</reference>
<dbReference type="Proteomes" id="UP000230750">
    <property type="component" value="Unassembled WGS sequence"/>
</dbReference>
<organism evidence="2 3">
    <name type="scientific">Stichopus japonicus</name>
    <name type="common">Sea cucumber</name>
    <dbReference type="NCBI Taxonomy" id="307972"/>
    <lineage>
        <taxon>Eukaryota</taxon>
        <taxon>Metazoa</taxon>
        <taxon>Echinodermata</taxon>
        <taxon>Eleutherozoa</taxon>
        <taxon>Echinozoa</taxon>
        <taxon>Holothuroidea</taxon>
        <taxon>Aspidochirotacea</taxon>
        <taxon>Aspidochirotida</taxon>
        <taxon>Stichopodidae</taxon>
        <taxon>Apostichopus</taxon>
    </lineage>
</organism>
<feature type="domain" description="SUEL-type lectin" evidence="1">
    <location>
        <begin position="21"/>
        <end position="113"/>
    </location>
</feature>
<protein>
    <submittedName>
        <fullName evidence="2">Putative latrophilin-3-like</fullName>
    </submittedName>
</protein>
<proteinExistence type="predicted"/>
<feature type="non-terminal residue" evidence="2">
    <location>
        <position position="367"/>
    </location>
</feature>
<dbReference type="Pfam" id="PF02140">
    <property type="entry name" value="SUEL_Lectin"/>
    <property type="match status" value="2"/>
</dbReference>
<dbReference type="GO" id="GO:0030246">
    <property type="term" value="F:carbohydrate binding"/>
    <property type="evidence" value="ECO:0007669"/>
    <property type="project" value="InterPro"/>
</dbReference>
<dbReference type="GO" id="GO:0016020">
    <property type="term" value="C:membrane"/>
    <property type="evidence" value="ECO:0007669"/>
    <property type="project" value="InterPro"/>
</dbReference>
<evidence type="ECO:0000259" key="1">
    <source>
        <dbReference type="PROSITE" id="PS50228"/>
    </source>
</evidence>
<dbReference type="CDD" id="cd22840">
    <property type="entry name" value="Gal_Rha_Lectin_LAT2"/>
    <property type="match status" value="1"/>
</dbReference>
<dbReference type="PROSITE" id="PS50228">
    <property type="entry name" value="SUEL_LECTIN"/>
    <property type="match status" value="2"/>
</dbReference>
<dbReference type="GO" id="GO:0004930">
    <property type="term" value="F:G protein-coupled receptor activity"/>
    <property type="evidence" value="ECO:0007669"/>
    <property type="project" value="InterPro"/>
</dbReference>
<accession>A0A2G8KQA4</accession>
<dbReference type="EMBL" id="MRZV01000429">
    <property type="protein sequence ID" value="PIK50194.1"/>
    <property type="molecule type" value="Genomic_DNA"/>
</dbReference>
<dbReference type="Gene3D" id="2.60.120.740">
    <property type="match status" value="2"/>
</dbReference>
<dbReference type="OrthoDB" id="1100386at2759"/>
<dbReference type="AlphaFoldDB" id="A0A2G8KQA4"/>